<name>A0AAV7KQV6_PLEWA</name>
<evidence type="ECO:0000313" key="3">
    <source>
        <dbReference type="Proteomes" id="UP001066276"/>
    </source>
</evidence>
<feature type="non-terminal residue" evidence="2">
    <location>
        <position position="1"/>
    </location>
</feature>
<proteinExistence type="predicted"/>
<sequence length="81" mass="8968">VKPLENHLIYSENDLHSEPKTPGTGAADVLVVPQCYQAFLLGLAHNIPLAGNLGQDKIFARIAIHFYWPRMKTAADTLCRP</sequence>
<keyword evidence="3" id="KW-1185">Reference proteome</keyword>
<feature type="non-terminal residue" evidence="2">
    <location>
        <position position="81"/>
    </location>
</feature>
<feature type="domain" description="Integrase zinc-binding" evidence="1">
    <location>
        <begin position="33"/>
        <end position="79"/>
    </location>
</feature>
<organism evidence="2 3">
    <name type="scientific">Pleurodeles waltl</name>
    <name type="common">Iberian ribbed newt</name>
    <dbReference type="NCBI Taxonomy" id="8319"/>
    <lineage>
        <taxon>Eukaryota</taxon>
        <taxon>Metazoa</taxon>
        <taxon>Chordata</taxon>
        <taxon>Craniata</taxon>
        <taxon>Vertebrata</taxon>
        <taxon>Euteleostomi</taxon>
        <taxon>Amphibia</taxon>
        <taxon>Batrachia</taxon>
        <taxon>Caudata</taxon>
        <taxon>Salamandroidea</taxon>
        <taxon>Salamandridae</taxon>
        <taxon>Pleurodelinae</taxon>
        <taxon>Pleurodeles</taxon>
    </lineage>
</organism>
<dbReference type="InterPro" id="IPR041588">
    <property type="entry name" value="Integrase_H2C2"/>
</dbReference>
<protein>
    <recommendedName>
        <fullName evidence="1">Integrase zinc-binding domain-containing protein</fullName>
    </recommendedName>
</protein>
<dbReference type="AlphaFoldDB" id="A0AAV7KQV6"/>
<evidence type="ECO:0000259" key="1">
    <source>
        <dbReference type="Pfam" id="PF17921"/>
    </source>
</evidence>
<dbReference type="Pfam" id="PF17921">
    <property type="entry name" value="Integrase_H2C2"/>
    <property type="match status" value="1"/>
</dbReference>
<dbReference type="Gene3D" id="1.10.340.70">
    <property type="match status" value="1"/>
</dbReference>
<gene>
    <name evidence="2" type="ORF">NDU88_000503</name>
</gene>
<dbReference type="EMBL" id="JANPWB010000016">
    <property type="protein sequence ID" value="KAJ1080284.1"/>
    <property type="molecule type" value="Genomic_DNA"/>
</dbReference>
<reference evidence="2" key="1">
    <citation type="journal article" date="2022" name="bioRxiv">
        <title>Sequencing and chromosome-scale assembly of the giantPleurodeles waltlgenome.</title>
        <authorList>
            <person name="Brown T."/>
            <person name="Elewa A."/>
            <person name="Iarovenko S."/>
            <person name="Subramanian E."/>
            <person name="Araus A.J."/>
            <person name="Petzold A."/>
            <person name="Susuki M."/>
            <person name="Suzuki K.-i.T."/>
            <person name="Hayashi T."/>
            <person name="Toyoda A."/>
            <person name="Oliveira C."/>
            <person name="Osipova E."/>
            <person name="Leigh N.D."/>
            <person name="Simon A."/>
            <person name="Yun M.H."/>
        </authorList>
    </citation>
    <scope>NUCLEOTIDE SEQUENCE</scope>
    <source>
        <strain evidence="2">20211129_DDA</strain>
        <tissue evidence="2">Liver</tissue>
    </source>
</reference>
<dbReference type="Proteomes" id="UP001066276">
    <property type="component" value="Chromosome 12"/>
</dbReference>
<accession>A0AAV7KQV6</accession>
<comment type="caution">
    <text evidence="2">The sequence shown here is derived from an EMBL/GenBank/DDBJ whole genome shotgun (WGS) entry which is preliminary data.</text>
</comment>
<evidence type="ECO:0000313" key="2">
    <source>
        <dbReference type="EMBL" id="KAJ1080284.1"/>
    </source>
</evidence>